<protein>
    <submittedName>
        <fullName evidence="2">Uncharacterized protein</fullName>
    </submittedName>
</protein>
<accession>A0A0B5FBA2</accession>
<evidence type="ECO:0000256" key="1">
    <source>
        <dbReference type="SAM" id="Coils"/>
    </source>
</evidence>
<dbReference type="KEGG" id="gsb:GSUB_00960"/>
<gene>
    <name evidence="2" type="ORF">GSUB_00960</name>
</gene>
<feature type="coiled-coil region" evidence="1">
    <location>
        <begin position="59"/>
        <end position="90"/>
    </location>
</feature>
<evidence type="ECO:0000313" key="3">
    <source>
        <dbReference type="Proteomes" id="UP000035036"/>
    </source>
</evidence>
<sequence>MDKNNRASKLVSDAMKGREIAKGELVHRLGYSNLNKGRRRLEDFLESGEADPAFIEKLSDALELRLEDISKAMEEDRKQKKLLQEKLEREAFKPYVFILTEETRPLQITMFALAGGVGVHKMFLLPDGLQEKPWQEQLKIVNDMSKECYRKKKGKVLLFGKITGYLYCPTYDSSYQVGLDGKTDGINHGHFYLPRSTASIS</sequence>
<keyword evidence="1" id="KW-0175">Coiled coil</keyword>
<dbReference type="Proteomes" id="UP000035036">
    <property type="component" value="Chromosome"/>
</dbReference>
<evidence type="ECO:0000313" key="2">
    <source>
        <dbReference type="EMBL" id="AJF05442.1"/>
    </source>
</evidence>
<dbReference type="OrthoDB" id="5801725at2"/>
<name>A0A0B5FBA2_9BACT</name>
<keyword evidence="3" id="KW-1185">Reference proteome</keyword>
<dbReference type="EMBL" id="CP010311">
    <property type="protein sequence ID" value="AJF05442.1"/>
    <property type="molecule type" value="Genomic_DNA"/>
</dbReference>
<organism evidence="2 3">
    <name type="scientific">Geoalkalibacter subterraneus</name>
    <dbReference type="NCBI Taxonomy" id="483547"/>
    <lineage>
        <taxon>Bacteria</taxon>
        <taxon>Pseudomonadati</taxon>
        <taxon>Thermodesulfobacteriota</taxon>
        <taxon>Desulfuromonadia</taxon>
        <taxon>Desulfuromonadales</taxon>
        <taxon>Geoalkalibacteraceae</taxon>
        <taxon>Geoalkalibacter</taxon>
    </lineage>
</organism>
<dbReference type="HOGENOM" id="CLU_1358818_0_0_7"/>
<dbReference type="RefSeq" id="WP_040198762.1">
    <property type="nucleotide sequence ID" value="NZ_CP010311.1"/>
</dbReference>
<dbReference type="AlphaFoldDB" id="A0A0B5FBA2"/>
<reference evidence="2 3" key="1">
    <citation type="journal article" date="2015" name="Genome Announc.">
        <title>Genomes of Geoalkalibacter ferrihydriticus Z-0531T and Geoalkalibacter subterraneus Red1T, Two Haloalkaliphilic Metal-Reducing Deltaproteobacteria.</title>
        <authorList>
            <person name="Badalamenti J.P."/>
            <person name="Krajmalnik-Brown R."/>
            <person name="Torres C.I."/>
            <person name="Bond D.R."/>
        </authorList>
    </citation>
    <scope>NUCLEOTIDE SEQUENCE [LARGE SCALE GENOMIC DNA]</scope>
    <source>
        <strain evidence="2 3">Red1</strain>
    </source>
</reference>
<proteinExistence type="predicted"/>